<gene>
    <name evidence="1" type="ORF">PL75_03365</name>
</gene>
<organism evidence="1 2">
    <name type="scientific">Neisseria arctica</name>
    <dbReference type="NCBI Taxonomy" id="1470200"/>
    <lineage>
        <taxon>Bacteria</taxon>
        <taxon>Pseudomonadati</taxon>
        <taxon>Pseudomonadota</taxon>
        <taxon>Betaproteobacteria</taxon>
        <taxon>Neisseriales</taxon>
        <taxon>Neisseriaceae</taxon>
        <taxon>Neisseria</taxon>
    </lineage>
</organism>
<dbReference type="AlphaFoldDB" id="A0A0J0YTE8"/>
<protein>
    <recommendedName>
        <fullName evidence="3">Cro/Cl family transcriptional regulator</fullName>
    </recommendedName>
</protein>
<evidence type="ECO:0008006" key="3">
    <source>
        <dbReference type="Google" id="ProtNLM"/>
    </source>
</evidence>
<evidence type="ECO:0000313" key="2">
    <source>
        <dbReference type="Proteomes" id="UP000036027"/>
    </source>
</evidence>
<reference evidence="1 2" key="1">
    <citation type="submission" date="2014-11" db="EMBL/GenBank/DDBJ databases">
        <title>Genome of a novel goose pathogen.</title>
        <authorList>
            <person name="Hansen C.M."/>
            <person name="Hueffer K."/>
            <person name="Choi S.C."/>
        </authorList>
    </citation>
    <scope>NUCLEOTIDE SEQUENCE [LARGE SCALE GENOMIC DNA]</scope>
    <source>
        <strain evidence="1 2">KH1503</strain>
    </source>
</reference>
<keyword evidence="2" id="KW-1185">Reference proteome</keyword>
<evidence type="ECO:0000313" key="1">
    <source>
        <dbReference type="EMBL" id="KLT73387.1"/>
    </source>
</evidence>
<dbReference type="STRING" id="1470200.PL75_03365"/>
<accession>A0A0J0YTE8</accession>
<dbReference type="PATRIC" id="fig|1470200.3.peg.1785"/>
<dbReference type="Proteomes" id="UP000036027">
    <property type="component" value="Unassembled WGS sequence"/>
</dbReference>
<dbReference type="OrthoDB" id="9104267at2"/>
<proteinExistence type="predicted"/>
<sequence length="59" mass="6950">MDKKKNIERDRKLLMRLGGYSKVARMTNKSPQCVFNWGKRGIPPRVKLDFPELFLKKDA</sequence>
<comment type="caution">
    <text evidence="1">The sequence shown here is derived from an EMBL/GenBank/DDBJ whole genome shotgun (WGS) entry which is preliminary data.</text>
</comment>
<name>A0A0J0YTE8_9NEIS</name>
<dbReference type="EMBL" id="JTDO01000004">
    <property type="protein sequence ID" value="KLT73387.1"/>
    <property type="molecule type" value="Genomic_DNA"/>
</dbReference>